<feature type="binding site" evidence="10">
    <location>
        <position position="100"/>
    </location>
    <ligand>
        <name>L-glutamine</name>
        <dbReference type="ChEBI" id="CHEBI:58359"/>
    </ligand>
</feature>
<comment type="caution">
    <text evidence="13">The sequence shown here is derived from an EMBL/GenBank/DDBJ whole genome shotgun (WGS) entry which is preliminary data.</text>
</comment>
<dbReference type="PIRSF" id="PIRSF001589">
    <property type="entry name" value="Asn_synthetase_glu-h"/>
    <property type="match status" value="1"/>
</dbReference>
<organism evidence="13 14">
    <name type="scientific">Virgibacillus oceani</name>
    <dbReference type="NCBI Taxonomy" id="1479511"/>
    <lineage>
        <taxon>Bacteria</taxon>
        <taxon>Bacillati</taxon>
        <taxon>Bacillota</taxon>
        <taxon>Bacilli</taxon>
        <taxon>Bacillales</taxon>
        <taxon>Bacillaceae</taxon>
        <taxon>Virgibacillus</taxon>
    </lineage>
</organism>
<evidence type="ECO:0000256" key="9">
    <source>
        <dbReference type="PIRSR" id="PIRSR001589-1"/>
    </source>
</evidence>
<dbReference type="InterPro" id="IPR017932">
    <property type="entry name" value="GATase_2_dom"/>
</dbReference>
<keyword evidence="4 10" id="KW-0547">Nucleotide-binding</keyword>
<evidence type="ECO:0000256" key="6">
    <source>
        <dbReference type="ARBA" id="ARBA00022888"/>
    </source>
</evidence>
<dbReference type="InterPro" id="IPR014729">
    <property type="entry name" value="Rossmann-like_a/b/a_fold"/>
</dbReference>
<sequence>MCGIVGFVNNKKVFDKNAVIQEMMDTISHRGPDSDGHYSDEYTTLGFRRLQIIDLTTDASQPMFNEDNSVVLVFNGEIYNYQELMDDLIAKGHTFQSCSDSETIIHGYEEYGVDILQRLRGMFAFAIWDKNEDTIFLARDFFGIKPLYYTENTSDHSFMFGSEIKSFLKNPAFYKELNEKALKPYLTFQHSPLDETFFKGVYKLKPGHYMLYKKGNMTIQSYWDVQFEEKENSLEFYMEKIKETMRESVRYHRISDVKVGSFLSGGVDSSYITALLKPDKTFSVGFEDYEGIFNETNLAEDLSAILEIENHKKIISADEFFDVIPTIQYHMDEPHANLSSVPLYFLSELASKHATVLLSGEGADEIFGGYAWYETSNTMRKYEKVPFFIRRVASKVSEKFPKKHITSFLVKGGQRTEEKFIGQAKIFEAEDALKILKDDFKDAPTPEEVVRPSYQNVQGKNEVTKMQYVDMKHWLPNDILLKADKMGSAHSIELRVPFLDKEVMEMASKIPAHLKVNDKDTKYVLRKAASEVLPDEWANRPKVGFPVPIKDWLKQEKYYNRVKALFESDMAKKFFHTEELVKYLDEHFDGKANRQRYIWTVYVFLIWYKMFFEDDKHNHQEYKHKKDRMHEKVATSV</sequence>
<dbReference type="Gene3D" id="3.40.50.620">
    <property type="entry name" value="HUPs"/>
    <property type="match status" value="1"/>
</dbReference>
<feature type="domain" description="Glutamine amidotransferase type-2" evidence="12">
    <location>
        <begin position="2"/>
        <end position="215"/>
    </location>
</feature>
<proteinExistence type="inferred from homology"/>
<dbReference type="Proteomes" id="UP000622860">
    <property type="component" value="Unassembled WGS sequence"/>
</dbReference>
<dbReference type="NCBIfam" id="TIGR01536">
    <property type="entry name" value="asn_synth_AEB"/>
    <property type="match status" value="1"/>
</dbReference>
<dbReference type="Pfam" id="PF13537">
    <property type="entry name" value="GATase_7"/>
    <property type="match status" value="1"/>
</dbReference>
<dbReference type="PROSITE" id="PS51278">
    <property type="entry name" value="GATASE_TYPE_2"/>
    <property type="match status" value="1"/>
</dbReference>
<comment type="similarity">
    <text evidence="2">Belongs to the asparagine synthetase family.</text>
</comment>
<dbReference type="CDD" id="cd01991">
    <property type="entry name" value="Asn_synthase_B_C"/>
    <property type="match status" value="1"/>
</dbReference>
<dbReference type="Pfam" id="PF00733">
    <property type="entry name" value="Asn_synthase"/>
    <property type="match status" value="1"/>
</dbReference>
<dbReference type="InterPro" id="IPR051786">
    <property type="entry name" value="ASN_synthetase/amidase"/>
</dbReference>
<evidence type="ECO:0000313" key="14">
    <source>
        <dbReference type="Proteomes" id="UP000622860"/>
    </source>
</evidence>
<evidence type="ECO:0000256" key="11">
    <source>
        <dbReference type="PIRSR" id="PIRSR001589-3"/>
    </source>
</evidence>
<keyword evidence="14" id="KW-1185">Reference proteome</keyword>
<feature type="site" description="Important for beta-aspartyl-AMP intermediate formation" evidence="11">
    <location>
        <position position="361"/>
    </location>
</feature>
<gene>
    <name evidence="13" type="primary">asnH</name>
    <name evidence="13" type="ORF">GCM10011398_00580</name>
</gene>
<evidence type="ECO:0000256" key="8">
    <source>
        <dbReference type="ARBA" id="ARBA00048741"/>
    </source>
</evidence>
<evidence type="ECO:0000256" key="5">
    <source>
        <dbReference type="ARBA" id="ARBA00022840"/>
    </source>
</evidence>
<evidence type="ECO:0000256" key="1">
    <source>
        <dbReference type="ARBA" id="ARBA00005187"/>
    </source>
</evidence>
<dbReference type="EMBL" id="BMFR01000001">
    <property type="protein sequence ID" value="GGG61196.1"/>
    <property type="molecule type" value="Genomic_DNA"/>
</dbReference>
<comment type="pathway">
    <text evidence="1">Amino-acid biosynthesis; L-asparagine biosynthesis; L-asparagine from L-aspartate (L-Gln route): step 1/1.</text>
</comment>
<dbReference type="PANTHER" id="PTHR43284">
    <property type="entry name" value="ASPARAGINE SYNTHETASE (GLUTAMINE-HYDROLYZING)"/>
    <property type="match status" value="1"/>
</dbReference>
<evidence type="ECO:0000256" key="2">
    <source>
        <dbReference type="ARBA" id="ARBA00005752"/>
    </source>
</evidence>
<dbReference type="GO" id="GO:0004066">
    <property type="term" value="F:asparagine synthase (glutamine-hydrolyzing) activity"/>
    <property type="evidence" value="ECO:0007669"/>
    <property type="project" value="UniProtKB-EC"/>
</dbReference>
<dbReference type="AlphaFoldDB" id="A0A917GZ25"/>
<name>A0A917GZ25_9BACI</name>
<dbReference type="GO" id="GO:0005524">
    <property type="term" value="F:ATP binding"/>
    <property type="evidence" value="ECO:0007669"/>
    <property type="project" value="UniProtKB-KW"/>
</dbReference>
<keyword evidence="7 9" id="KW-0315">Glutamine amidotransferase</keyword>
<feature type="binding site" evidence="10">
    <location>
        <begin position="359"/>
        <end position="360"/>
    </location>
    <ligand>
        <name>ATP</name>
        <dbReference type="ChEBI" id="CHEBI:30616"/>
    </ligand>
</feature>
<dbReference type="InterPro" id="IPR006426">
    <property type="entry name" value="Asn_synth_AEB"/>
</dbReference>
<dbReference type="Gene3D" id="3.60.20.10">
    <property type="entry name" value="Glutamine Phosphoribosylpyrophosphate, subunit 1, domain 1"/>
    <property type="match status" value="1"/>
</dbReference>
<dbReference type="GO" id="GO:0006529">
    <property type="term" value="P:asparagine biosynthetic process"/>
    <property type="evidence" value="ECO:0007669"/>
    <property type="project" value="UniProtKB-KW"/>
</dbReference>
<evidence type="ECO:0000259" key="12">
    <source>
        <dbReference type="PROSITE" id="PS51278"/>
    </source>
</evidence>
<feature type="active site" description="For GATase activity" evidence="9">
    <location>
        <position position="2"/>
    </location>
</feature>
<reference evidence="13" key="1">
    <citation type="journal article" date="2014" name="Int. J. Syst. Evol. Microbiol.">
        <title>Complete genome sequence of Corynebacterium casei LMG S-19264T (=DSM 44701T), isolated from a smear-ripened cheese.</title>
        <authorList>
            <consortium name="US DOE Joint Genome Institute (JGI-PGF)"/>
            <person name="Walter F."/>
            <person name="Albersmeier A."/>
            <person name="Kalinowski J."/>
            <person name="Ruckert C."/>
        </authorList>
    </citation>
    <scope>NUCLEOTIDE SEQUENCE</scope>
    <source>
        <strain evidence="13">CGMCC 1.12754</strain>
    </source>
</reference>
<feature type="binding site" evidence="10">
    <location>
        <position position="284"/>
    </location>
    <ligand>
        <name>ATP</name>
        <dbReference type="ChEBI" id="CHEBI:30616"/>
    </ligand>
</feature>
<dbReference type="PANTHER" id="PTHR43284:SF1">
    <property type="entry name" value="ASPARAGINE SYNTHETASE"/>
    <property type="match status" value="1"/>
</dbReference>
<reference evidence="13" key="2">
    <citation type="submission" date="2020-09" db="EMBL/GenBank/DDBJ databases">
        <authorList>
            <person name="Sun Q."/>
            <person name="Zhou Y."/>
        </authorList>
    </citation>
    <scope>NUCLEOTIDE SEQUENCE</scope>
    <source>
        <strain evidence="13">CGMCC 1.12754</strain>
    </source>
</reference>
<accession>A0A917GZ25</accession>
<dbReference type="EC" id="6.3.5.4" evidence="3"/>
<keyword evidence="9" id="KW-0028">Amino-acid biosynthesis</keyword>
<evidence type="ECO:0000256" key="7">
    <source>
        <dbReference type="ARBA" id="ARBA00022962"/>
    </source>
</evidence>
<dbReference type="InterPro" id="IPR033738">
    <property type="entry name" value="AsnB_N"/>
</dbReference>
<dbReference type="InterPro" id="IPR001962">
    <property type="entry name" value="Asn_synthase"/>
</dbReference>
<comment type="catalytic activity">
    <reaction evidence="8">
        <text>L-aspartate + L-glutamine + ATP + H2O = L-asparagine + L-glutamate + AMP + diphosphate + H(+)</text>
        <dbReference type="Rhea" id="RHEA:12228"/>
        <dbReference type="ChEBI" id="CHEBI:15377"/>
        <dbReference type="ChEBI" id="CHEBI:15378"/>
        <dbReference type="ChEBI" id="CHEBI:29985"/>
        <dbReference type="ChEBI" id="CHEBI:29991"/>
        <dbReference type="ChEBI" id="CHEBI:30616"/>
        <dbReference type="ChEBI" id="CHEBI:33019"/>
        <dbReference type="ChEBI" id="CHEBI:58048"/>
        <dbReference type="ChEBI" id="CHEBI:58359"/>
        <dbReference type="ChEBI" id="CHEBI:456215"/>
        <dbReference type="EC" id="6.3.5.4"/>
    </reaction>
</comment>
<protein>
    <recommendedName>
        <fullName evidence="3">asparagine synthase (glutamine-hydrolyzing)</fullName>
        <ecNumber evidence="3">6.3.5.4</ecNumber>
    </recommendedName>
</protein>
<dbReference type="RefSeq" id="WP_188453356.1">
    <property type="nucleotide sequence ID" value="NZ_BMFR01000001.1"/>
</dbReference>
<evidence type="ECO:0000256" key="3">
    <source>
        <dbReference type="ARBA" id="ARBA00012737"/>
    </source>
</evidence>
<dbReference type="GO" id="GO:0005829">
    <property type="term" value="C:cytosol"/>
    <property type="evidence" value="ECO:0007669"/>
    <property type="project" value="TreeGrafter"/>
</dbReference>
<evidence type="ECO:0000313" key="13">
    <source>
        <dbReference type="EMBL" id="GGG61196.1"/>
    </source>
</evidence>
<dbReference type="SUPFAM" id="SSF52402">
    <property type="entry name" value="Adenine nucleotide alpha hydrolases-like"/>
    <property type="match status" value="1"/>
</dbReference>
<dbReference type="SUPFAM" id="SSF56235">
    <property type="entry name" value="N-terminal nucleophile aminohydrolases (Ntn hydrolases)"/>
    <property type="match status" value="1"/>
</dbReference>
<dbReference type="CDD" id="cd00712">
    <property type="entry name" value="AsnB"/>
    <property type="match status" value="1"/>
</dbReference>
<evidence type="ECO:0000256" key="4">
    <source>
        <dbReference type="ARBA" id="ARBA00022741"/>
    </source>
</evidence>
<keyword evidence="6 9" id="KW-0061">Asparagine biosynthesis</keyword>
<evidence type="ECO:0000256" key="10">
    <source>
        <dbReference type="PIRSR" id="PIRSR001589-2"/>
    </source>
</evidence>
<dbReference type="InterPro" id="IPR029055">
    <property type="entry name" value="Ntn_hydrolases_N"/>
</dbReference>
<keyword evidence="5 10" id="KW-0067">ATP-binding</keyword>